<evidence type="ECO:0000256" key="2">
    <source>
        <dbReference type="ARBA" id="ARBA00023002"/>
    </source>
</evidence>
<reference evidence="8" key="1">
    <citation type="submission" date="2021-01" db="EMBL/GenBank/DDBJ databases">
        <title>Whole genome shotgun sequence of Rugosimonospora africana NBRC 104875.</title>
        <authorList>
            <person name="Komaki H."/>
            <person name="Tamura T."/>
        </authorList>
    </citation>
    <scope>NUCLEOTIDE SEQUENCE</scope>
    <source>
        <strain evidence="8">NBRC 104875</strain>
    </source>
</reference>
<dbReference type="InterPro" id="IPR016160">
    <property type="entry name" value="Ald_DH_CS_CYS"/>
</dbReference>
<dbReference type="GO" id="GO:0004029">
    <property type="term" value="F:aldehyde dehydrogenase (NAD+) activity"/>
    <property type="evidence" value="ECO:0007669"/>
    <property type="project" value="UniProtKB-EC"/>
</dbReference>
<evidence type="ECO:0000256" key="3">
    <source>
        <dbReference type="ARBA" id="ARBA00024226"/>
    </source>
</evidence>
<dbReference type="PROSITE" id="PS00687">
    <property type="entry name" value="ALDEHYDE_DEHYDR_GLU"/>
    <property type="match status" value="1"/>
</dbReference>
<feature type="active site" evidence="5">
    <location>
        <position position="243"/>
    </location>
</feature>
<dbReference type="EMBL" id="BONZ01000001">
    <property type="protein sequence ID" value="GIH11889.1"/>
    <property type="molecule type" value="Genomic_DNA"/>
</dbReference>
<dbReference type="InterPro" id="IPR016163">
    <property type="entry name" value="Ald_DH_C"/>
</dbReference>
<comment type="similarity">
    <text evidence="1 6">Belongs to the aldehyde dehydrogenase family.</text>
</comment>
<evidence type="ECO:0000256" key="5">
    <source>
        <dbReference type="PROSITE-ProRule" id="PRU10007"/>
    </source>
</evidence>
<gene>
    <name evidence="8" type="ORF">Raf01_00610</name>
</gene>
<evidence type="ECO:0000256" key="4">
    <source>
        <dbReference type="ARBA" id="ARBA00049194"/>
    </source>
</evidence>
<dbReference type="InterPro" id="IPR016162">
    <property type="entry name" value="Ald_DH_N"/>
</dbReference>
<dbReference type="InterPro" id="IPR015590">
    <property type="entry name" value="Aldehyde_DH_dom"/>
</dbReference>
<sequence>MDSEVVYVAGEWRPPRGAGRIAVVNPATEEELAVVADGSGADVDDAVAAARAALPEWSARPAEERAAFLRLMRRELLARREEFAATVTAEMGAPIALSRHVQTGLPLRALGGLLDALTEVSTPERLGNSVVLHEPVGVVAALTPWNYPLHQVVAKLAAAIAVGCTVVLKPSELAPLSAMLLTRVLHEVDLPAGVVNLVTGGVATGDALVGHPGVDLVSFTGSAAVGALVAARAGALVRPLILELGGKSANVVLPDADLPAALEYGVTRALANSGQTCTALSRMLVPRKDLDEARQRCTEFAAQYVPGDPTDPGTLLGPLVTADHRDRVRRVFADAAAEGVDRIDPLGDRPLPERGYYLAPSLFVTDDPDLPIVQDEIFGPALCLLPYDTEEEALAITNNSRFGLAGAVWSTDRDHAVAFARGMRVGRVDINGAPFNPAAPFGGRGLSGYGHELGRFGLREYQVAKAIGLPDGPAARPGGVAG</sequence>
<dbReference type="Gene3D" id="3.40.605.10">
    <property type="entry name" value="Aldehyde Dehydrogenase, Chain A, domain 1"/>
    <property type="match status" value="1"/>
</dbReference>
<name>A0A8J3VM32_9ACTN</name>
<evidence type="ECO:0000313" key="8">
    <source>
        <dbReference type="EMBL" id="GIH11889.1"/>
    </source>
</evidence>
<dbReference type="InterPro" id="IPR016161">
    <property type="entry name" value="Ald_DH/histidinol_DH"/>
</dbReference>
<dbReference type="Proteomes" id="UP000642748">
    <property type="component" value="Unassembled WGS sequence"/>
</dbReference>
<dbReference type="SUPFAM" id="SSF53720">
    <property type="entry name" value="ALDH-like"/>
    <property type="match status" value="1"/>
</dbReference>
<evidence type="ECO:0000256" key="1">
    <source>
        <dbReference type="ARBA" id="ARBA00009986"/>
    </source>
</evidence>
<comment type="caution">
    <text evidence="8">The sequence shown here is derived from an EMBL/GenBank/DDBJ whole genome shotgun (WGS) entry which is preliminary data.</text>
</comment>
<dbReference type="PANTHER" id="PTHR42804">
    <property type="entry name" value="ALDEHYDE DEHYDROGENASE"/>
    <property type="match status" value="1"/>
</dbReference>
<dbReference type="FunFam" id="3.40.605.10:FF:000007">
    <property type="entry name" value="NAD/NADP-dependent betaine aldehyde dehydrogenase"/>
    <property type="match status" value="1"/>
</dbReference>
<dbReference type="RefSeq" id="WP_203915619.1">
    <property type="nucleotide sequence ID" value="NZ_BONZ01000001.1"/>
</dbReference>
<evidence type="ECO:0000313" key="9">
    <source>
        <dbReference type="Proteomes" id="UP000642748"/>
    </source>
</evidence>
<keyword evidence="2 6" id="KW-0560">Oxidoreductase</keyword>
<evidence type="ECO:0000256" key="6">
    <source>
        <dbReference type="RuleBase" id="RU003345"/>
    </source>
</evidence>
<dbReference type="Pfam" id="PF00171">
    <property type="entry name" value="Aldedh"/>
    <property type="match status" value="1"/>
</dbReference>
<organism evidence="8 9">
    <name type="scientific">Rugosimonospora africana</name>
    <dbReference type="NCBI Taxonomy" id="556532"/>
    <lineage>
        <taxon>Bacteria</taxon>
        <taxon>Bacillati</taxon>
        <taxon>Actinomycetota</taxon>
        <taxon>Actinomycetes</taxon>
        <taxon>Micromonosporales</taxon>
        <taxon>Micromonosporaceae</taxon>
        <taxon>Rugosimonospora</taxon>
    </lineage>
</organism>
<dbReference type="EC" id="1.2.1.3" evidence="3"/>
<dbReference type="Gene3D" id="3.40.309.10">
    <property type="entry name" value="Aldehyde Dehydrogenase, Chain A, domain 2"/>
    <property type="match status" value="1"/>
</dbReference>
<dbReference type="PROSITE" id="PS00070">
    <property type="entry name" value="ALDEHYDE_DEHYDR_CYS"/>
    <property type="match status" value="1"/>
</dbReference>
<evidence type="ECO:0000259" key="7">
    <source>
        <dbReference type="Pfam" id="PF00171"/>
    </source>
</evidence>
<feature type="domain" description="Aldehyde dehydrogenase" evidence="7">
    <location>
        <begin position="12"/>
        <end position="466"/>
    </location>
</feature>
<dbReference type="InterPro" id="IPR029510">
    <property type="entry name" value="Ald_DH_CS_GLU"/>
</dbReference>
<keyword evidence="9" id="KW-1185">Reference proteome</keyword>
<dbReference type="AlphaFoldDB" id="A0A8J3VM32"/>
<dbReference type="CDD" id="cd07138">
    <property type="entry name" value="ALDH_CddD_SSP0762"/>
    <property type="match status" value="1"/>
</dbReference>
<dbReference type="PANTHER" id="PTHR42804:SF1">
    <property type="entry name" value="ALDEHYDE DEHYDROGENASE-RELATED"/>
    <property type="match status" value="1"/>
</dbReference>
<protein>
    <recommendedName>
        <fullName evidence="3">aldehyde dehydrogenase (NAD(+))</fullName>
        <ecNumber evidence="3">1.2.1.3</ecNumber>
    </recommendedName>
</protein>
<comment type="catalytic activity">
    <reaction evidence="4">
        <text>an aldehyde + NAD(+) + H2O = a carboxylate + NADH + 2 H(+)</text>
        <dbReference type="Rhea" id="RHEA:16185"/>
        <dbReference type="ChEBI" id="CHEBI:15377"/>
        <dbReference type="ChEBI" id="CHEBI:15378"/>
        <dbReference type="ChEBI" id="CHEBI:17478"/>
        <dbReference type="ChEBI" id="CHEBI:29067"/>
        <dbReference type="ChEBI" id="CHEBI:57540"/>
        <dbReference type="ChEBI" id="CHEBI:57945"/>
        <dbReference type="EC" id="1.2.1.3"/>
    </reaction>
</comment>
<accession>A0A8J3VM32</accession>
<proteinExistence type="inferred from homology"/>